<keyword evidence="2" id="KW-0614">Plasmid</keyword>
<dbReference type="KEGG" id="dsc:ABOD76_03165"/>
<dbReference type="PANTHER" id="PTHR43689">
    <property type="entry name" value="HYDROLASE"/>
    <property type="match status" value="1"/>
</dbReference>
<gene>
    <name evidence="2" type="ORF">ABOD76_03165</name>
</gene>
<dbReference type="InterPro" id="IPR000073">
    <property type="entry name" value="AB_hydrolase_1"/>
</dbReference>
<keyword evidence="2" id="KW-0378">Hydrolase</keyword>
<evidence type="ECO:0000259" key="1">
    <source>
        <dbReference type="Pfam" id="PF00561"/>
    </source>
</evidence>
<protein>
    <submittedName>
        <fullName evidence="2">Alpha/beta hydrolase</fullName>
    </submittedName>
</protein>
<evidence type="ECO:0000313" key="2">
    <source>
        <dbReference type="EMBL" id="XBV83702.1"/>
    </source>
</evidence>
<name>A0AAU7U5E9_9DEIO</name>
<dbReference type="EMBL" id="CP158297">
    <property type="protein sequence ID" value="XBV83702.1"/>
    <property type="molecule type" value="Genomic_DNA"/>
</dbReference>
<organism evidence="2">
    <name type="scientific">Deinococcus sonorensis KR-87</name>
    <dbReference type="NCBI Taxonomy" id="694439"/>
    <lineage>
        <taxon>Bacteria</taxon>
        <taxon>Thermotogati</taxon>
        <taxon>Deinococcota</taxon>
        <taxon>Deinococci</taxon>
        <taxon>Deinococcales</taxon>
        <taxon>Deinococcaceae</taxon>
        <taxon>Deinococcus</taxon>
    </lineage>
</organism>
<accession>A0AAU7U5E9</accession>
<dbReference type="RefSeq" id="WP_350241384.1">
    <property type="nucleotide sequence ID" value="NZ_CP158297.1"/>
</dbReference>
<dbReference type="InterPro" id="IPR029058">
    <property type="entry name" value="AB_hydrolase_fold"/>
</dbReference>
<dbReference type="AlphaFoldDB" id="A0AAU7U5E9"/>
<sequence length="327" mass="33793">MTQFPAVRSPSVRPPTARRASLLRRLTLSAGLLAGVTLLGACNETRAEQADARAYPPPGRLVDVGGFRLHLECAGSGAPTVVIDAGLGAWSTPWHAVQGLVAGTTRVCTYDRAGLGYSEPGPLPRDAAHFAAELHTLLHRAALPGPYVLAGHSLGGLTMRVYAQRYPQDVAGLALLESMSPQPGAAAPTAASDTPGLPLLKLAARLGLVRLLSGPLGLSAGLPARDAGPATALAVTDRYFQTLSDETAGIPASLAQAGEVTTLGDLPLTVLSRGRNAVPAWTAGQARLLTLSSRTTQVTAHHSGHNVELDEPQAAADAIVALVRQLR</sequence>
<reference evidence="2" key="1">
    <citation type="submission" date="2024-06" db="EMBL/GenBank/DDBJ databases">
        <title>Draft Genome Sequence of Deinococcus sonorensis Type Strain KR-87, a Biofilm Producing Representative of the Genus Deinococcus.</title>
        <authorList>
            <person name="Boren L.S."/>
            <person name="Grosso R.A."/>
            <person name="Hugenberg-Cox A.N."/>
            <person name="Hill J.T.E."/>
            <person name="Albert C.M."/>
            <person name="Tuohy J.M."/>
        </authorList>
    </citation>
    <scope>NUCLEOTIDE SEQUENCE</scope>
    <source>
        <strain evidence="2">KR-87</strain>
        <plasmid evidence="2">pDson01</plasmid>
    </source>
</reference>
<feature type="domain" description="AB hydrolase-1" evidence="1">
    <location>
        <begin position="79"/>
        <end position="195"/>
    </location>
</feature>
<dbReference type="Gene3D" id="3.40.50.1820">
    <property type="entry name" value="alpha/beta hydrolase"/>
    <property type="match status" value="1"/>
</dbReference>
<dbReference type="Pfam" id="PF00561">
    <property type="entry name" value="Abhydrolase_1"/>
    <property type="match status" value="1"/>
</dbReference>
<dbReference type="PANTHER" id="PTHR43689:SF8">
    <property type="entry name" value="ALPHA_BETA-HYDROLASES SUPERFAMILY PROTEIN"/>
    <property type="match status" value="1"/>
</dbReference>
<proteinExistence type="predicted"/>
<dbReference type="SUPFAM" id="SSF53474">
    <property type="entry name" value="alpha/beta-Hydrolases"/>
    <property type="match status" value="1"/>
</dbReference>
<geneLocation type="plasmid" evidence="2">
    <name>pDson01</name>
</geneLocation>
<dbReference type="GO" id="GO:0016787">
    <property type="term" value="F:hydrolase activity"/>
    <property type="evidence" value="ECO:0007669"/>
    <property type="project" value="UniProtKB-KW"/>
</dbReference>